<evidence type="ECO:0000256" key="1">
    <source>
        <dbReference type="SAM" id="MobiDB-lite"/>
    </source>
</evidence>
<gene>
    <name evidence="2" type="ORF">TPA0910_20390</name>
</gene>
<feature type="compositionally biased region" description="Low complexity" evidence="1">
    <location>
        <begin position="44"/>
        <end position="56"/>
    </location>
</feature>
<organism evidence="2 3">
    <name type="scientific">Streptomyces hygroscopicus</name>
    <dbReference type="NCBI Taxonomy" id="1912"/>
    <lineage>
        <taxon>Bacteria</taxon>
        <taxon>Bacillati</taxon>
        <taxon>Actinomycetota</taxon>
        <taxon>Actinomycetes</taxon>
        <taxon>Kitasatosporales</taxon>
        <taxon>Streptomycetaceae</taxon>
        <taxon>Streptomyces</taxon>
        <taxon>Streptomyces violaceusniger group</taxon>
    </lineage>
</organism>
<protein>
    <submittedName>
        <fullName evidence="2">Uncharacterized protein</fullName>
    </submittedName>
</protein>
<accession>A0ABQ3TXD5</accession>
<dbReference type="Proteomes" id="UP001054854">
    <property type="component" value="Unassembled WGS sequence"/>
</dbReference>
<evidence type="ECO:0000313" key="3">
    <source>
        <dbReference type="Proteomes" id="UP001054854"/>
    </source>
</evidence>
<proteinExistence type="predicted"/>
<dbReference type="EMBL" id="BNEK01000003">
    <property type="protein sequence ID" value="GHJ27606.1"/>
    <property type="molecule type" value="Genomic_DNA"/>
</dbReference>
<evidence type="ECO:0000313" key="2">
    <source>
        <dbReference type="EMBL" id="GHJ27606.1"/>
    </source>
</evidence>
<comment type="caution">
    <text evidence="2">The sequence shown here is derived from an EMBL/GenBank/DDBJ whole genome shotgun (WGS) entry which is preliminary data.</text>
</comment>
<name>A0ABQ3TXD5_STRHY</name>
<reference evidence="2" key="1">
    <citation type="submission" date="2024-05" db="EMBL/GenBank/DDBJ databases">
        <title>Whole genome shotgun sequence of Streptomyces hygroscopicus NBRC 113678.</title>
        <authorList>
            <person name="Komaki H."/>
            <person name="Tamura T."/>
        </authorList>
    </citation>
    <scope>NUCLEOTIDE SEQUENCE</scope>
    <source>
        <strain evidence="2">N11-34</strain>
    </source>
</reference>
<feature type="region of interest" description="Disordered" evidence="1">
    <location>
        <begin position="35"/>
        <end position="56"/>
    </location>
</feature>
<sequence>MIRYLADSTAVWRLQRDRKLNDLWGHELDEGAIGSCAPQRPAETGTALGQAQGAGGQLRRATSATCWSSSRVAPLAAWTAMPCATAMR</sequence>
<keyword evidence="3" id="KW-1185">Reference proteome</keyword>